<dbReference type="AlphaFoldDB" id="A0A6I6JWE8"/>
<dbReference type="Gene3D" id="2.60.120.200">
    <property type="match status" value="1"/>
</dbReference>
<accession>A0A6I6JWE8</accession>
<evidence type="ECO:0000313" key="2">
    <source>
        <dbReference type="Proteomes" id="UP000428260"/>
    </source>
</evidence>
<dbReference type="Pfam" id="PF07081">
    <property type="entry name" value="DUF1349"/>
    <property type="match status" value="1"/>
</dbReference>
<dbReference type="SUPFAM" id="SSF49899">
    <property type="entry name" value="Concanavalin A-like lectins/glucanases"/>
    <property type="match status" value="1"/>
</dbReference>
<sequence length="258" mass="29396">MNKILYIFLIFCLSCVSPFLKGKEKPGRSKLFEKTEVSTSKTNAKSIAQEEKDNVSNNILSEFKTYTIGKDALKGTITVEDSIAEIVASGKDIWGTEDEGYFIFKQIKGDFEVSVRFHNLSPSDLYTKAGIMARNDLSDNAKHVYFLVFPDNQERNNNNGGCEFQYRAKRGGESKAIYPDQQTAGETFNVNFPETWIKLKREKNTFSAFISSNAENWYQYSSYEQKMPRKLLIGLAATSHNPQGYTRAEFSELHIKTY</sequence>
<proteinExistence type="predicted"/>
<dbReference type="InterPro" id="IPR009784">
    <property type="entry name" value="DUF1349"/>
</dbReference>
<dbReference type="InterPro" id="IPR013320">
    <property type="entry name" value="ConA-like_dom_sf"/>
</dbReference>
<dbReference type="KEGG" id="mcos:GM418_28440"/>
<keyword evidence="2" id="KW-1185">Reference proteome</keyword>
<dbReference type="EMBL" id="CP046401">
    <property type="protein sequence ID" value="QGY47456.1"/>
    <property type="molecule type" value="Genomic_DNA"/>
</dbReference>
<organism evidence="1 2">
    <name type="scientific">Maribellus comscasis</name>
    <dbReference type="NCBI Taxonomy" id="2681766"/>
    <lineage>
        <taxon>Bacteria</taxon>
        <taxon>Pseudomonadati</taxon>
        <taxon>Bacteroidota</taxon>
        <taxon>Bacteroidia</taxon>
        <taxon>Marinilabiliales</taxon>
        <taxon>Prolixibacteraceae</taxon>
        <taxon>Maribellus</taxon>
    </lineage>
</organism>
<dbReference type="Proteomes" id="UP000428260">
    <property type="component" value="Chromosome"/>
</dbReference>
<dbReference type="GO" id="GO:0004553">
    <property type="term" value="F:hydrolase activity, hydrolyzing O-glycosyl compounds"/>
    <property type="evidence" value="ECO:0007669"/>
    <property type="project" value="UniProtKB-ARBA"/>
</dbReference>
<evidence type="ECO:0000313" key="1">
    <source>
        <dbReference type="EMBL" id="QGY47456.1"/>
    </source>
</evidence>
<name>A0A6I6JWE8_9BACT</name>
<dbReference type="RefSeq" id="WP_158871345.1">
    <property type="nucleotide sequence ID" value="NZ_CP046401.1"/>
</dbReference>
<dbReference type="GO" id="GO:0005975">
    <property type="term" value="P:carbohydrate metabolic process"/>
    <property type="evidence" value="ECO:0007669"/>
    <property type="project" value="UniProtKB-ARBA"/>
</dbReference>
<reference evidence="1 2" key="1">
    <citation type="submission" date="2019-11" db="EMBL/GenBank/DDBJ databases">
        <authorList>
            <person name="Zheng R.K."/>
            <person name="Sun C.M."/>
        </authorList>
    </citation>
    <scope>NUCLEOTIDE SEQUENCE [LARGE SCALE GENOMIC DNA]</scope>
    <source>
        <strain evidence="1 2">WC007</strain>
    </source>
</reference>
<protein>
    <submittedName>
        <fullName evidence="1">DUF1349 domain-containing protein</fullName>
    </submittedName>
</protein>
<gene>
    <name evidence="1" type="ORF">GM418_28440</name>
</gene>